<sequence>MYAVFGRNLSVADLRYIFLRRVPILIRGMRKVHAKVFSHEGKCLDIMAMNKSKAFSVYLQDHHTGYGQDFKVPWLNIRSAISLLVSVNTSSLVKIFTKKPRDTNSFDPEDGGVILNITEDYPSKVYNTLDGLIEITDCTPSSEVVAVNRNHHVLFQG</sequence>
<proteinExistence type="predicted"/>
<accession>A0A7J6V520</accession>
<dbReference type="AlphaFoldDB" id="A0A7J6V520"/>
<protein>
    <submittedName>
        <fullName evidence="1">Uncharacterized protein</fullName>
    </submittedName>
</protein>
<dbReference type="EMBL" id="JABWDY010038358">
    <property type="protein sequence ID" value="KAF5179768.1"/>
    <property type="molecule type" value="Genomic_DNA"/>
</dbReference>
<reference evidence="1 2" key="1">
    <citation type="submission" date="2020-06" db="EMBL/GenBank/DDBJ databases">
        <title>Transcriptomic and genomic resources for Thalictrum thalictroides and T. hernandezii: Facilitating candidate gene discovery in an emerging model plant lineage.</title>
        <authorList>
            <person name="Arias T."/>
            <person name="Riano-Pachon D.M."/>
            <person name="Di Stilio V.S."/>
        </authorList>
    </citation>
    <scope>NUCLEOTIDE SEQUENCE [LARGE SCALE GENOMIC DNA]</scope>
    <source>
        <strain evidence="2">cv. WT478/WT964</strain>
        <tissue evidence="1">Leaves</tissue>
    </source>
</reference>
<name>A0A7J6V520_THATH</name>
<organism evidence="1 2">
    <name type="scientific">Thalictrum thalictroides</name>
    <name type="common">Rue-anemone</name>
    <name type="synonym">Anemone thalictroides</name>
    <dbReference type="NCBI Taxonomy" id="46969"/>
    <lineage>
        <taxon>Eukaryota</taxon>
        <taxon>Viridiplantae</taxon>
        <taxon>Streptophyta</taxon>
        <taxon>Embryophyta</taxon>
        <taxon>Tracheophyta</taxon>
        <taxon>Spermatophyta</taxon>
        <taxon>Magnoliopsida</taxon>
        <taxon>Ranunculales</taxon>
        <taxon>Ranunculaceae</taxon>
        <taxon>Thalictroideae</taxon>
        <taxon>Thalictrum</taxon>
    </lineage>
</organism>
<comment type="caution">
    <text evidence="1">The sequence shown here is derived from an EMBL/GenBank/DDBJ whole genome shotgun (WGS) entry which is preliminary data.</text>
</comment>
<keyword evidence="2" id="KW-1185">Reference proteome</keyword>
<gene>
    <name evidence="1" type="ORF">FRX31_030645</name>
</gene>
<evidence type="ECO:0000313" key="1">
    <source>
        <dbReference type="EMBL" id="KAF5179768.1"/>
    </source>
</evidence>
<dbReference type="Proteomes" id="UP000554482">
    <property type="component" value="Unassembled WGS sequence"/>
</dbReference>
<evidence type="ECO:0000313" key="2">
    <source>
        <dbReference type="Proteomes" id="UP000554482"/>
    </source>
</evidence>